<reference evidence="1 2" key="1">
    <citation type="submission" date="2016-07" db="EMBL/GenBank/DDBJ databases">
        <title>Draft genome of the white-rot fungus Obba rivulosa 3A-2.</title>
        <authorList>
            <consortium name="DOE Joint Genome Institute"/>
            <person name="Miettinen O."/>
            <person name="Riley R."/>
            <person name="Acob R."/>
            <person name="Barry K."/>
            <person name="Cullen D."/>
            <person name="De Vries R."/>
            <person name="Hainaut M."/>
            <person name="Hatakka A."/>
            <person name="Henrissat B."/>
            <person name="Hilden K."/>
            <person name="Kuo R."/>
            <person name="Labutti K."/>
            <person name="Lipzen A."/>
            <person name="Makela M.R."/>
            <person name="Sandor L."/>
            <person name="Spatafora J.W."/>
            <person name="Grigoriev I.V."/>
            <person name="Hibbett D.S."/>
        </authorList>
    </citation>
    <scope>NUCLEOTIDE SEQUENCE [LARGE SCALE GENOMIC DNA]</scope>
    <source>
        <strain evidence="1 2">3A-2</strain>
    </source>
</reference>
<dbReference type="Proteomes" id="UP000250043">
    <property type="component" value="Unassembled WGS sequence"/>
</dbReference>
<accession>A0A8E2AWT6</accession>
<dbReference type="AlphaFoldDB" id="A0A8E2AWT6"/>
<protein>
    <submittedName>
        <fullName evidence="1">Uncharacterized protein</fullName>
    </submittedName>
</protein>
<proteinExistence type="predicted"/>
<name>A0A8E2AWT6_9APHY</name>
<gene>
    <name evidence="1" type="ORF">OBBRIDRAFT_795572</name>
</gene>
<dbReference type="OrthoDB" id="5987198at2759"/>
<organism evidence="1 2">
    <name type="scientific">Obba rivulosa</name>
    <dbReference type="NCBI Taxonomy" id="1052685"/>
    <lineage>
        <taxon>Eukaryota</taxon>
        <taxon>Fungi</taxon>
        <taxon>Dikarya</taxon>
        <taxon>Basidiomycota</taxon>
        <taxon>Agaricomycotina</taxon>
        <taxon>Agaricomycetes</taxon>
        <taxon>Polyporales</taxon>
        <taxon>Gelatoporiaceae</taxon>
        <taxon>Obba</taxon>
    </lineage>
</organism>
<dbReference type="EMBL" id="KV722462">
    <property type="protein sequence ID" value="OCH88102.1"/>
    <property type="molecule type" value="Genomic_DNA"/>
</dbReference>
<sequence length="130" mass="15041">MLKSARRYSCLRREDRYAQEGLKVTSRRPSGLHGLRHHNACRRMDSDLCNPMSPDQNHDFGGNARHFGRIRRPARYYLIDFGPSRKYEADDLSPDELPIVCGDNLSQNTKATSTTKRPIYSLLMCIVWEI</sequence>
<evidence type="ECO:0000313" key="1">
    <source>
        <dbReference type="EMBL" id="OCH88102.1"/>
    </source>
</evidence>
<keyword evidence="2" id="KW-1185">Reference proteome</keyword>
<evidence type="ECO:0000313" key="2">
    <source>
        <dbReference type="Proteomes" id="UP000250043"/>
    </source>
</evidence>